<feature type="transmembrane region" description="Helical" evidence="1">
    <location>
        <begin position="12"/>
        <end position="30"/>
    </location>
</feature>
<protein>
    <submittedName>
        <fullName evidence="2">Uncharacterized protein</fullName>
    </submittedName>
</protein>
<evidence type="ECO:0000313" key="2">
    <source>
        <dbReference type="EMBL" id="GKJ95631.1"/>
    </source>
</evidence>
<dbReference type="EMBL" id="BQTA01000008">
    <property type="protein sequence ID" value="GKJ95631.1"/>
    <property type="molecule type" value="Genomic_DNA"/>
</dbReference>
<reference evidence="2" key="1">
    <citation type="journal article" date="2022" name="J. Appl. Microbiol.">
        <title>PCR-based ORF typing of Klebsiella pneumoniae for rapid identification of global clones and transmission events.</title>
        <authorList>
            <person name="Nonogaki R."/>
            <person name="Iijima A."/>
            <person name="Kawamura K."/>
            <person name="Kayama S."/>
            <person name="Sugai M."/>
            <person name="Yagi T."/>
            <person name="Arakawa Y."/>
            <person name="Doi Y."/>
            <person name="Suzuki M."/>
        </authorList>
    </citation>
    <scope>NUCLEOTIDE SEQUENCE</scope>
    <source>
        <strain evidence="2">NUKP-37</strain>
    </source>
</reference>
<dbReference type="Proteomes" id="UP001060507">
    <property type="component" value="Unassembled WGS sequence"/>
</dbReference>
<evidence type="ECO:0000313" key="3">
    <source>
        <dbReference type="Proteomes" id="UP001060507"/>
    </source>
</evidence>
<name>A0A9P3P8B1_KLEVA</name>
<accession>A0A9P3P8B1</accession>
<dbReference type="NCBIfam" id="NF033695">
    <property type="entry name" value="trnsprt_adja_30"/>
    <property type="match status" value="1"/>
</dbReference>
<evidence type="ECO:0000256" key="1">
    <source>
        <dbReference type="SAM" id="Phobius"/>
    </source>
</evidence>
<sequence>MIYNAGLEVRGWFMNPFTWLFIALLSVDAVRELMGLSSIMGMW</sequence>
<keyword evidence="1" id="KW-0812">Transmembrane</keyword>
<keyword evidence="1" id="KW-1133">Transmembrane helix</keyword>
<comment type="caution">
    <text evidence="2">The sequence shown here is derived from an EMBL/GenBank/DDBJ whole genome shotgun (WGS) entry which is preliminary data.</text>
</comment>
<proteinExistence type="predicted"/>
<gene>
    <name evidence="2" type="ORF">NUKP37_30190</name>
</gene>
<organism evidence="2 3">
    <name type="scientific">Klebsiella variicola</name>
    <dbReference type="NCBI Taxonomy" id="244366"/>
    <lineage>
        <taxon>Bacteria</taxon>
        <taxon>Pseudomonadati</taxon>
        <taxon>Pseudomonadota</taxon>
        <taxon>Gammaproteobacteria</taxon>
        <taxon>Enterobacterales</taxon>
        <taxon>Enterobacteriaceae</taxon>
        <taxon>Klebsiella/Raoultella group</taxon>
        <taxon>Klebsiella</taxon>
        <taxon>Klebsiella pneumoniae complex</taxon>
    </lineage>
</organism>
<dbReference type="AlphaFoldDB" id="A0A9P3P8B1"/>
<keyword evidence="1" id="KW-0472">Membrane</keyword>